<name>A0A4V3SHQ2_9PEZI</name>
<protein>
    <recommendedName>
        <fullName evidence="3">Tc1-like transposase DDE domain-containing protein</fullName>
    </recommendedName>
</protein>
<dbReference type="GO" id="GO:0003676">
    <property type="term" value="F:nucleic acid binding"/>
    <property type="evidence" value="ECO:0007669"/>
    <property type="project" value="InterPro"/>
</dbReference>
<dbReference type="InParanoid" id="A0A4V3SHQ2"/>
<reference evidence="1 2" key="1">
    <citation type="submission" date="2019-04" db="EMBL/GenBank/DDBJ databases">
        <title>Comparative genomics and transcriptomics to analyze fruiting body development in filamentous ascomycetes.</title>
        <authorList>
            <consortium name="DOE Joint Genome Institute"/>
            <person name="Lutkenhaus R."/>
            <person name="Traeger S."/>
            <person name="Breuer J."/>
            <person name="Kuo A."/>
            <person name="Lipzen A."/>
            <person name="Pangilinan J."/>
            <person name="Dilworth D."/>
            <person name="Sandor L."/>
            <person name="Poggeler S."/>
            <person name="Barry K."/>
            <person name="Grigoriev I.V."/>
            <person name="Nowrousian M."/>
        </authorList>
    </citation>
    <scope>NUCLEOTIDE SEQUENCE [LARGE SCALE GENOMIC DNA]</scope>
    <source>
        <strain evidence="1 2">CBS 389.68</strain>
    </source>
</reference>
<dbReference type="Gene3D" id="3.30.420.10">
    <property type="entry name" value="Ribonuclease H-like superfamily/Ribonuclease H"/>
    <property type="match status" value="1"/>
</dbReference>
<dbReference type="InterPro" id="IPR036397">
    <property type="entry name" value="RNaseH_sf"/>
</dbReference>
<accession>A0A4V3SHQ2</accession>
<evidence type="ECO:0000313" key="1">
    <source>
        <dbReference type="EMBL" id="TGZ77074.1"/>
    </source>
</evidence>
<dbReference type="EMBL" id="ML220160">
    <property type="protein sequence ID" value="TGZ77074.1"/>
    <property type="molecule type" value="Genomic_DNA"/>
</dbReference>
<keyword evidence="2" id="KW-1185">Reference proteome</keyword>
<dbReference type="STRING" id="341454.A0A4V3SHQ2"/>
<gene>
    <name evidence="1" type="ORF">EX30DRAFT_299603</name>
</gene>
<feature type="non-terminal residue" evidence="1">
    <location>
        <position position="75"/>
    </location>
</feature>
<dbReference type="AlphaFoldDB" id="A0A4V3SHQ2"/>
<feature type="non-terminal residue" evidence="1">
    <location>
        <position position="1"/>
    </location>
</feature>
<sequence>LHDRPASSPDFNPIEDVWRIMKARIKARPRFPVTLAEMRIAVREEWYRLKPEDWNKYIDSMPERIKECKKREGCY</sequence>
<organism evidence="1 2">
    <name type="scientific">Ascodesmis nigricans</name>
    <dbReference type="NCBI Taxonomy" id="341454"/>
    <lineage>
        <taxon>Eukaryota</taxon>
        <taxon>Fungi</taxon>
        <taxon>Dikarya</taxon>
        <taxon>Ascomycota</taxon>
        <taxon>Pezizomycotina</taxon>
        <taxon>Pezizomycetes</taxon>
        <taxon>Pezizales</taxon>
        <taxon>Ascodesmidaceae</taxon>
        <taxon>Ascodesmis</taxon>
    </lineage>
</organism>
<dbReference type="OrthoDB" id="5410741at2759"/>
<evidence type="ECO:0008006" key="3">
    <source>
        <dbReference type="Google" id="ProtNLM"/>
    </source>
</evidence>
<dbReference type="Proteomes" id="UP000298138">
    <property type="component" value="Unassembled WGS sequence"/>
</dbReference>
<evidence type="ECO:0000313" key="2">
    <source>
        <dbReference type="Proteomes" id="UP000298138"/>
    </source>
</evidence>
<proteinExistence type="predicted"/>